<dbReference type="SUPFAM" id="SSF56219">
    <property type="entry name" value="DNase I-like"/>
    <property type="match status" value="1"/>
</dbReference>
<keyword evidence="2" id="KW-1185">Reference proteome</keyword>
<dbReference type="InterPro" id="IPR036691">
    <property type="entry name" value="Endo/exonu/phosph_ase_sf"/>
</dbReference>
<organism evidence="1 2">
    <name type="scientific">Anopheles epiroticus</name>
    <dbReference type="NCBI Taxonomy" id="199890"/>
    <lineage>
        <taxon>Eukaryota</taxon>
        <taxon>Metazoa</taxon>
        <taxon>Ecdysozoa</taxon>
        <taxon>Arthropoda</taxon>
        <taxon>Hexapoda</taxon>
        <taxon>Insecta</taxon>
        <taxon>Pterygota</taxon>
        <taxon>Neoptera</taxon>
        <taxon>Endopterygota</taxon>
        <taxon>Diptera</taxon>
        <taxon>Nematocera</taxon>
        <taxon>Culicoidea</taxon>
        <taxon>Culicidae</taxon>
        <taxon>Anophelinae</taxon>
        <taxon>Anopheles</taxon>
    </lineage>
</organism>
<evidence type="ECO:0000313" key="2">
    <source>
        <dbReference type="Proteomes" id="UP000075885"/>
    </source>
</evidence>
<reference evidence="2" key="1">
    <citation type="submission" date="2013-03" db="EMBL/GenBank/DDBJ databases">
        <title>The Genome Sequence of Anopheles epiroticus epiroticus2.</title>
        <authorList>
            <consortium name="The Broad Institute Genomics Platform"/>
            <person name="Neafsey D.E."/>
            <person name="Howell P."/>
            <person name="Walker B."/>
            <person name="Young S.K."/>
            <person name="Zeng Q."/>
            <person name="Gargeya S."/>
            <person name="Fitzgerald M."/>
            <person name="Haas B."/>
            <person name="Abouelleil A."/>
            <person name="Allen A.W."/>
            <person name="Alvarado L."/>
            <person name="Arachchi H.M."/>
            <person name="Berlin A.M."/>
            <person name="Chapman S.B."/>
            <person name="Gainer-Dewar J."/>
            <person name="Goldberg J."/>
            <person name="Griggs A."/>
            <person name="Gujja S."/>
            <person name="Hansen M."/>
            <person name="Howarth C."/>
            <person name="Imamovic A."/>
            <person name="Ireland A."/>
            <person name="Larimer J."/>
            <person name="McCowan C."/>
            <person name="Murphy C."/>
            <person name="Pearson M."/>
            <person name="Poon T.W."/>
            <person name="Priest M."/>
            <person name="Roberts A."/>
            <person name="Saif S."/>
            <person name="Shea T."/>
            <person name="Sisk P."/>
            <person name="Sykes S."/>
            <person name="Wortman J."/>
            <person name="Nusbaum C."/>
            <person name="Birren B."/>
        </authorList>
    </citation>
    <scope>NUCLEOTIDE SEQUENCE [LARGE SCALE GENOMIC DNA]</scope>
    <source>
        <strain evidence="2">Epiroticus2</strain>
    </source>
</reference>
<dbReference type="Gene3D" id="3.60.10.10">
    <property type="entry name" value="Endonuclease/exonuclease/phosphatase"/>
    <property type="match status" value="1"/>
</dbReference>
<evidence type="ECO:0000313" key="1">
    <source>
        <dbReference type="EnsemblMetazoa" id="AEPI011547-PA"/>
    </source>
</evidence>
<dbReference type="Proteomes" id="UP000075885">
    <property type="component" value="Unassembled WGS sequence"/>
</dbReference>
<dbReference type="AlphaFoldDB" id="A0A182PX60"/>
<sequence length="315" mass="36830">MQRGNFSIHYPDYPTYHHSDLNRHSSTIDIVISNNLHQITTPQTITEFTSDHLPVTFEISLGNFYNRCEKGIPNYSLANWKDFKTYIMQRIHVPNLNLEKITTTEQINIMIAYFSKLISSAHNKFVPLTKHDKYKLIIPDSTLNKIKYRNILRRRWQRNRFTHDLKYAYKTLTKEVNDEITLVRNNAWSTNLEKMNDAFNNSRLWSFVKILKGDSKVTPPIKANGVTLLTSAEKCETLKTQFENANNTTVKAKSPREQQVTQTLLKFFNFHAQTSPKSVTKNLNKGLNSYSKYCKTWKLKINESKTEAIYFSRCT</sequence>
<dbReference type="VEuPathDB" id="VectorBase:AEPI011547"/>
<reference evidence="1" key="2">
    <citation type="submission" date="2020-05" db="UniProtKB">
        <authorList>
            <consortium name="EnsemblMetazoa"/>
        </authorList>
    </citation>
    <scope>IDENTIFICATION</scope>
    <source>
        <strain evidence="1">Epiroticus2</strain>
    </source>
</reference>
<proteinExistence type="predicted"/>
<protein>
    <recommendedName>
        <fullName evidence="3">Endonuclease/exonuclease/phosphatase domain-containing protein</fullName>
    </recommendedName>
</protein>
<name>A0A182PX60_9DIPT</name>
<dbReference type="STRING" id="199890.A0A182PX60"/>
<accession>A0A182PX60</accession>
<evidence type="ECO:0008006" key="3">
    <source>
        <dbReference type="Google" id="ProtNLM"/>
    </source>
</evidence>
<dbReference type="EnsemblMetazoa" id="AEPI011547-RA">
    <property type="protein sequence ID" value="AEPI011547-PA"/>
    <property type="gene ID" value="AEPI011547"/>
</dbReference>